<dbReference type="AlphaFoldDB" id="A0A178LYP1"/>
<comment type="caution">
    <text evidence="1">The sequence shown here is derived from an EMBL/GenBank/DDBJ whole genome shotgun (WGS) entry which is preliminary data.</text>
</comment>
<proteinExistence type="predicted"/>
<accession>A0A178LYP1</accession>
<organism evidence="1 2">
    <name type="scientific">Mycolicibacterium iranicum</name>
    <name type="common">Mycobacterium iranicum</name>
    <dbReference type="NCBI Taxonomy" id="912594"/>
    <lineage>
        <taxon>Bacteria</taxon>
        <taxon>Bacillati</taxon>
        <taxon>Actinomycetota</taxon>
        <taxon>Actinomycetes</taxon>
        <taxon>Mycobacteriales</taxon>
        <taxon>Mycobacteriaceae</taxon>
        <taxon>Mycolicibacterium</taxon>
    </lineage>
</organism>
<sequence>MRCRQSEATLLLPARRVLLSPRLPVLPLRAGPVPVVRVSAPPVYRVQRSTVPLARCPLLLRPSRRLPRRPATSRRPVRLPVLRCSPKPVWLCPLDTALPPHQQVLRLAWGRPLRRVLPVFRYSIRPVW</sequence>
<protein>
    <submittedName>
        <fullName evidence="1">Uncharacterized protein</fullName>
    </submittedName>
</protein>
<reference evidence="1 2" key="1">
    <citation type="submission" date="2016-04" db="EMBL/GenBank/DDBJ databases">
        <title>Draft Genome Sequences of Staphylococcus capitis Strain H36, S. capitis Strain H65, S. cohnii Strain H62, S. hominis Strain H69, Mycobacterium iranicum Strain H39, Plantibacter sp. Strain H53, Pseudomonas oryzihabitans Strain H72, and Microbacterium sp. Strain H83, isolated from residential settings.</title>
        <authorList>
            <person name="Lymperopoulou D."/>
            <person name="Adams R.I."/>
            <person name="Lindow S."/>
            <person name="Coil D.A."/>
            <person name="Jospin G."/>
            <person name="Eisen J.A."/>
        </authorList>
    </citation>
    <scope>NUCLEOTIDE SEQUENCE [LARGE SCALE GENOMIC DNA]</scope>
    <source>
        <strain evidence="1 2">H39</strain>
    </source>
</reference>
<name>A0A178LYP1_MYCIR</name>
<dbReference type="RefSeq" id="WP_064280963.1">
    <property type="nucleotide sequence ID" value="NZ_LWCS01000015.1"/>
</dbReference>
<evidence type="ECO:0000313" key="2">
    <source>
        <dbReference type="Proteomes" id="UP000078396"/>
    </source>
</evidence>
<dbReference type="EMBL" id="LWCS01000015">
    <property type="protein sequence ID" value="OAN39938.1"/>
    <property type="molecule type" value="Genomic_DNA"/>
</dbReference>
<gene>
    <name evidence="1" type="ORF">A4X20_16490</name>
</gene>
<evidence type="ECO:0000313" key="1">
    <source>
        <dbReference type="EMBL" id="OAN39938.1"/>
    </source>
</evidence>
<dbReference type="Proteomes" id="UP000078396">
    <property type="component" value="Unassembled WGS sequence"/>
</dbReference>